<dbReference type="EMBL" id="JAESVP010000004">
    <property type="protein sequence ID" value="MBL4928188.1"/>
    <property type="molecule type" value="Genomic_DNA"/>
</dbReference>
<evidence type="ECO:0000256" key="1">
    <source>
        <dbReference type="SAM" id="MobiDB-lite"/>
    </source>
</evidence>
<evidence type="ECO:0000256" key="2">
    <source>
        <dbReference type="SAM" id="Phobius"/>
    </source>
</evidence>
<comment type="caution">
    <text evidence="4">The sequence shown here is derived from an EMBL/GenBank/DDBJ whole genome shotgun (WGS) entry which is preliminary data.</text>
</comment>
<evidence type="ECO:0000313" key="4">
    <source>
        <dbReference type="EMBL" id="MBL4928188.1"/>
    </source>
</evidence>
<feature type="region of interest" description="Disordered" evidence="1">
    <location>
        <begin position="421"/>
        <end position="441"/>
    </location>
</feature>
<dbReference type="AlphaFoldDB" id="A0A8J7MQF3"/>
<dbReference type="RefSeq" id="WP_202659674.1">
    <property type="nucleotide sequence ID" value="NZ_JAESVP010000004.1"/>
</dbReference>
<dbReference type="InterPro" id="IPR025235">
    <property type="entry name" value="DUF4178"/>
</dbReference>
<dbReference type="Pfam" id="PF13785">
    <property type="entry name" value="DUF4178"/>
    <property type="match status" value="1"/>
</dbReference>
<gene>
    <name evidence="4" type="ORF">JI744_08745</name>
</gene>
<evidence type="ECO:0000313" key="5">
    <source>
        <dbReference type="Proteomes" id="UP000619033"/>
    </source>
</evidence>
<protein>
    <submittedName>
        <fullName evidence="4">DUF4178 domain-containing protein</fullName>
    </submittedName>
</protein>
<feature type="transmembrane region" description="Helical" evidence="2">
    <location>
        <begin position="390"/>
        <end position="414"/>
    </location>
</feature>
<keyword evidence="5" id="KW-1185">Reference proteome</keyword>
<accession>A0A8J7MQF3</accession>
<keyword evidence="2" id="KW-0472">Membrane</keyword>
<feature type="compositionally biased region" description="Acidic residues" evidence="1">
    <location>
        <begin position="428"/>
        <end position="441"/>
    </location>
</feature>
<keyword evidence="2" id="KW-1133">Transmembrane helix</keyword>
<name>A0A8J7MQF3_9RHOB</name>
<reference evidence="4" key="1">
    <citation type="submission" date="2021-01" db="EMBL/GenBank/DDBJ databases">
        <title>Genome seq and assembly of Tabrizicola sp. KVB23.</title>
        <authorList>
            <person name="Chhetri G."/>
        </authorList>
    </citation>
    <scope>NUCLEOTIDE SEQUENCE</scope>
    <source>
        <strain evidence="4">KVB23</strain>
    </source>
</reference>
<evidence type="ECO:0000259" key="3">
    <source>
        <dbReference type="Pfam" id="PF13785"/>
    </source>
</evidence>
<feature type="transmembrane region" description="Helical" evidence="2">
    <location>
        <begin position="242"/>
        <end position="264"/>
    </location>
</feature>
<sequence>MKSASSPAAISCPNCGAGLNVLGGGRVVSQICGYCSSELDAVAGYRVLSKFAEMPRPETPLKIGDSGKVLGVDHQIIGILGWREEADGKSWDWTDHLIYSPTHGYSWLTLEARRLFLTRRWRQGTQPGWVSEIAVETSTSRPQVRLAGQSYAYYETSKARITFAEGEFTWRPHIGDRATTITLLGSDAMLSFTETGAEREVERTVLPPQTALWQSFGFAAAPVRALGRHPLETIGEPPNERFLIAAAAAFAGLGLLLSAVFASMSGHQILPPTRLSAAQLPVELPLEVDQAGRLTVVNFRGDLNDNTWAWLEVTVSDPDDQPMFQIGRELGRFSGHDSDGSWTESYEGSQLRFRPEEPGRYMMEIDLPERGIGETTATMPPPPLTVSARAGAATAFPTLGLATLFALIGGGLFLRRSLREKERWSGSDWEDEDTDAGGDDD</sequence>
<keyword evidence="2" id="KW-0812">Transmembrane</keyword>
<feature type="domain" description="DUF4178" evidence="3">
    <location>
        <begin position="62"/>
        <end position="201"/>
    </location>
</feature>
<dbReference type="Proteomes" id="UP000619033">
    <property type="component" value="Unassembled WGS sequence"/>
</dbReference>
<proteinExistence type="predicted"/>
<organism evidence="4 5">
    <name type="scientific">Fuscibacter oryzae</name>
    <dbReference type="NCBI Taxonomy" id="2803939"/>
    <lineage>
        <taxon>Bacteria</taxon>
        <taxon>Pseudomonadati</taxon>
        <taxon>Pseudomonadota</taxon>
        <taxon>Alphaproteobacteria</taxon>
        <taxon>Rhodobacterales</taxon>
        <taxon>Paracoccaceae</taxon>
        <taxon>Fuscibacter</taxon>
    </lineage>
</organism>